<sequence>MGNSRARAEEAEYCLFRDRLIVGAALRVGDAFSMSGARPDQYAHPERGARLPPAPQRPEPHS</sequence>
<proteinExistence type="predicted"/>
<evidence type="ECO:0000313" key="2">
    <source>
        <dbReference type="EMBL" id="MCM2393335.1"/>
    </source>
</evidence>
<evidence type="ECO:0000313" key="3">
    <source>
        <dbReference type="Proteomes" id="UP001431429"/>
    </source>
</evidence>
<name>A0ABT0UZ01_9ACTN</name>
<comment type="caution">
    <text evidence="2">The sequence shown here is derived from an EMBL/GenBank/DDBJ whole genome shotgun (WGS) entry which is preliminary data.</text>
</comment>
<reference evidence="2" key="1">
    <citation type="submission" date="2022-06" db="EMBL/GenBank/DDBJ databases">
        <title>Genome public.</title>
        <authorList>
            <person name="Sun Q."/>
        </authorList>
    </citation>
    <scope>NUCLEOTIDE SEQUENCE</scope>
    <source>
        <strain evidence="2">CWNU-1</strain>
    </source>
</reference>
<organism evidence="2 3">
    <name type="scientific">Streptomyces albipurpureus</name>
    <dbReference type="NCBI Taxonomy" id="2897419"/>
    <lineage>
        <taxon>Bacteria</taxon>
        <taxon>Bacillati</taxon>
        <taxon>Actinomycetota</taxon>
        <taxon>Actinomycetes</taxon>
        <taxon>Kitasatosporales</taxon>
        <taxon>Streptomycetaceae</taxon>
        <taxon>Streptomyces</taxon>
    </lineage>
</organism>
<gene>
    <name evidence="2" type="ORF">NBG84_34530</name>
</gene>
<protein>
    <submittedName>
        <fullName evidence="2">Uncharacterized protein</fullName>
    </submittedName>
</protein>
<feature type="region of interest" description="Disordered" evidence="1">
    <location>
        <begin position="35"/>
        <end position="62"/>
    </location>
</feature>
<accession>A0ABT0UZ01</accession>
<dbReference type="Proteomes" id="UP001431429">
    <property type="component" value="Unassembled WGS sequence"/>
</dbReference>
<keyword evidence="3" id="KW-1185">Reference proteome</keyword>
<evidence type="ECO:0000256" key="1">
    <source>
        <dbReference type="SAM" id="MobiDB-lite"/>
    </source>
</evidence>
<dbReference type="RefSeq" id="WP_250923631.1">
    <property type="nucleotide sequence ID" value="NZ_JAMQAW010000070.1"/>
</dbReference>
<dbReference type="EMBL" id="JAMQAW010000070">
    <property type="protein sequence ID" value="MCM2393335.1"/>
    <property type="molecule type" value="Genomic_DNA"/>
</dbReference>
<feature type="compositionally biased region" description="Pro residues" evidence="1">
    <location>
        <begin position="52"/>
        <end position="62"/>
    </location>
</feature>